<dbReference type="Proteomes" id="UP000525389">
    <property type="component" value="Unassembled WGS sequence"/>
</dbReference>
<name>A0A7W8GH40_9DEIO</name>
<reference evidence="1 2" key="1">
    <citation type="submission" date="2020-08" db="EMBL/GenBank/DDBJ databases">
        <title>Genomic Encyclopedia of Type Strains, Phase IV (KMG-IV): sequencing the most valuable type-strain genomes for metagenomic binning, comparative biology and taxonomic classification.</title>
        <authorList>
            <person name="Goeker M."/>
        </authorList>
    </citation>
    <scope>NUCLEOTIDE SEQUENCE [LARGE SCALE GENOMIC DNA]</scope>
    <source>
        <strain evidence="1 2">DSM 101791</strain>
    </source>
</reference>
<dbReference type="EMBL" id="JACHFN010000013">
    <property type="protein sequence ID" value="MBB5235525.1"/>
    <property type="molecule type" value="Genomic_DNA"/>
</dbReference>
<keyword evidence="2" id="KW-1185">Reference proteome</keyword>
<proteinExistence type="predicted"/>
<accession>A0A7W8GH40</accession>
<dbReference type="Gene3D" id="3.30.870.10">
    <property type="entry name" value="Endonuclease Chain A"/>
    <property type="match status" value="1"/>
</dbReference>
<dbReference type="RefSeq" id="WP_184030811.1">
    <property type="nucleotide sequence ID" value="NZ_JACHFN010000013.1"/>
</dbReference>
<dbReference type="AlphaFoldDB" id="A0A7W8GH40"/>
<sequence>MHIGSGWQTALADLEGPGRRWLVSPWVNSGDTDLQGLLNLVRPGDRLLLRGRPEDFLHRMSSFGAVEQFLARQVEVQRFSHLHAKVYAREEPGGGVVWLGSANLTRRGRQGDTRAHGNYEAMSGPHLLTPTGLGQLQALWARSVPFDRAAIEGQVGRLREEREEYATLLGEQALTTLTLQVGFKLLNGQLTLSPKWLGMPPLPGVTYPAVKFVTGDVDLARRLRRLKHRAQRGLRPLAVPVDGSPGLHVLPVTNRDAVERGLRSLQRQAQDELGPQLDAQRPGLKARFLERFEAAFLEFTRAHRAQARPLAELLVEASEAFDAYIGQDPFALAVRFGVPLPNLHDPYDPLAQSVIQAHTLPRPLR</sequence>
<gene>
    <name evidence="1" type="ORF">HNQ09_002982</name>
</gene>
<evidence type="ECO:0000313" key="2">
    <source>
        <dbReference type="Proteomes" id="UP000525389"/>
    </source>
</evidence>
<protein>
    <submittedName>
        <fullName evidence="1">Uncharacterized protein</fullName>
    </submittedName>
</protein>
<organism evidence="1 2">
    <name type="scientific">Deinococcus budaensis</name>
    <dbReference type="NCBI Taxonomy" id="1665626"/>
    <lineage>
        <taxon>Bacteria</taxon>
        <taxon>Thermotogati</taxon>
        <taxon>Deinococcota</taxon>
        <taxon>Deinococci</taxon>
        <taxon>Deinococcales</taxon>
        <taxon>Deinococcaceae</taxon>
        <taxon>Deinococcus</taxon>
    </lineage>
</organism>
<evidence type="ECO:0000313" key="1">
    <source>
        <dbReference type="EMBL" id="MBB5235525.1"/>
    </source>
</evidence>
<comment type="caution">
    <text evidence="1">The sequence shown here is derived from an EMBL/GenBank/DDBJ whole genome shotgun (WGS) entry which is preliminary data.</text>
</comment>